<dbReference type="OrthoDB" id="9775849at2"/>
<dbReference type="PRINTS" id="PR00990">
    <property type="entry name" value="RIBOKINASE"/>
</dbReference>
<dbReference type="InterPro" id="IPR002139">
    <property type="entry name" value="Ribo/fructo_kinase"/>
</dbReference>
<feature type="binding site" evidence="12">
    <location>
        <position position="233"/>
    </location>
    <ligand>
        <name>substrate</name>
    </ligand>
</feature>
<evidence type="ECO:0000256" key="5">
    <source>
        <dbReference type="ARBA" id="ARBA00022723"/>
    </source>
</evidence>
<evidence type="ECO:0000256" key="9">
    <source>
        <dbReference type="ARBA" id="ARBA00022842"/>
    </source>
</evidence>
<dbReference type="InterPro" id="IPR029056">
    <property type="entry name" value="Ribokinase-like"/>
</dbReference>
<organism evidence="14 15">
    <name type="scientific">Henriciella mobilis</name>
    <dbReference type="NCBI Taxonomy" id="2305467"/>
    <lineage>
        <taxon>Bacteria</taxon>
        <taxon>Pseudomonadati</taxon>
        <taxon>Pseudomonadota</taxon>
        <taxon>Alphaproteobacteria</taxon>
        <taxon>Hyphomonadales</taxon>
        <taxon>Hyphomonadaceae</taxon>
        <taxon>Henriciella</taxon>
    </lineage>
</organism>
<keyword evidence="5 12" id="KW-0479">Metal-binding</keyword>
<keyword evidence="7 12" id="KW-0418">Kinase</keyword>
<dbReference type="InterPro" id="IPR002173">
    <property type="entry name" value="Carboh/pur_kinase_PfkB_CS"/>
</dbReference>
<evidence type="ECO:0000256" key="2">
    <source>
        <dbReference type="ARBA" id="ARBA00012035"/>
    </source>
</evidence>
<feature type="binding site" evidence="12">
    <location>
        <position position="263"/>
    </location>
    <ligand>
        <name>K(+)</name>
        <dbReference type="ChEBI" id="CHEBI:29103"/>
    </ligand>
</feature>
<dbReference type="InterPro" id="IPR011877">
    <property type="entry name" value="Ribokinase"/>
</dbReference>
<comment type="pathway">
    <text evidence="12">Carbohydrate metabolism; D-ribose degradation; D-ribose 5-phosphate from beta-D-ribopyranose: step 2/2.</text>
</comment>
<feature type="binding site" evidence="12">
    <location>
        <position position="268"/>
    </location>
    <ligand>
        <name>K(+)</name>
        <dbReference type="ChEBI" id="CHEBI:29103"/>
    </ligand>
</feature>
<accession>A0A399RR16</accession>
<evidence type="ECO:0000256" key="4">
    <source>
        <dbReference type="ARBA" id="ARBA00022679"/>
    </source>
</evidence>
<feature type="binding site" evidence="12">
    <location>
        <position position="272"/>
    </location>
    <ligand>
        <name>K(+)</name>
        <dbReference type="ChEBI" id="CHEBI:29103"/>
    </ligand>
</feature>
<feature type="binding site" evidence="12">
    <location>
        <begin position="41"/>
        <end position="45"/>
    </location>
    <ligand>
        <name>substrate</name>
    </ligand>
</feature>
<dbReference type="PANTHER" id="PTHR10584">
    <property type="entry name" value="SUGAR KINASE"/>
    <property type="match status" value="1"/>
</dbReference>
<feature type="binding site" evidence="12">
    <location>
        <position position="138"/>
    </location>
    <ligand>
        <name>substrate</name>
    </ligand>
</feature>
<keyword evidence="4 12" id="KW-0808">Transferase</keyword>
<dbReference type="GO" id="GO:0004747">
    <property type="term" value="F:ribokinase activity"/>
    <property type="evidence" value="ECO:0007669"/>
    <property type="project" value="UniProtKB-UniRule"/>
</dbReference>
<dbReference type="Proteomes" id="UP000266385">
    <property type="component" value="Unassembled WGS sequence"/>
</dbReference>
<comment type="function">
    <text evidence="12">Catalyzes the phosphorylation of ribose at O-5 in a reaction requiring ATP and magnesium. The resulting D-ribose-5-phosphate can then be used either for sythesis of nucleotides, histidine, and tryptophan, or as a component of the pentose phosphate pathway.</text>
</comment>
<dbReference type="AlphaFoldDB" id="A0A399RR16"/>
<protein>
    <recommendedName>
        <fullName evidence="3 12">Ribokinase</fullName>
        <shortName evidence="12">RK</shortName>
        <ecNumber evidence="2 12">2.7.1.15</ecNumber>
    </recommendedName>
</protein>
<comment type="activity regulation">
    <text evidence="12">Activated by a monovalent cation that binds near, but not in, the active site. The most likely occupant of the site in vivo is potassium. Ion binding induces a conformational change that may alter substrate affinity.</text>
</comment>
<dbReference type="InterPro" id="IPR011611">
    <property type="entry name" value="PfkB_dom"/>
</dbReference>
<evidence type="ECO:0000256" key="12">
    <source>
        <dbReference type="HAMAP-Rule" id="MF_01987"/>
    </source>
</evidence>
<feature type="active site" description="Proton acceptor" evidence="12">
    <location>
        <position position="233"/>
    </location>
</feature>
<feature type="binding site" evidence="12">
    <location>
        <position position="227"/>
    </location>
    <ligand>
        <name>K(+)</name>
        <dbReference type="ChEBI" id="CHEBI:29103"/>
    </ligand>
</feature>
<evidence type="ECO:0000313" key="14">
    <source>
        <dbReference type="EMBL" id="RIJ32793.1"/>
    </source>
</evidence>
<evidence type="ECO:0000256" key="6">
    <source>
        <dbReference type="ARBA" id="ARBA00022741"/>
    </source>
</evidence>
<feature type="binding site" evidence="12">
    <location>
        <begin position="232"/>
        <end position="233"/>
    </location>
    <ligand>
        <name>ATP</name>
        <dbReference type="ChEBI" id="CHEBI:30616"/>
    </ligand>
</feature>
<feature type="binding site" evidence="12">
    <location>
        <position position="179"/>
    </location>
    <ligand>
        <name>ATP</name>
        <dbReference type="ChEBI" id="CHEBI:30616"/>
    </ligand>
</feature>
<keyword evidence="8 12" id="KW-0067">ATP-binding</keyword>
<comment type="cofactor">
    <cofactor evidence="12">
        <name>Mg(2+)</name>
        <dbReference type="ChEBI" id="CHEBI:18420"/>
    </cofactor>
    <text evidence="12">Requires a divalent cation, most likely magnesium in vivo, as an electrophilic catalyst to aid phosphoryl group transfer. It is the chelate of the metal and the nucleotide that is the actual substrate.</text>
</comment>
<gene>
    <name evidence="12" type="primary">rbsK</name>
    <name evidence="14" type="ORF">D1223_02795</name>
</gene>
<dbReference type="GO" id="GO:0005829">
    <property type="term" value="C:cytosol"/>
    <property type="evidence" value="ECO:0007669"/>
    <property type="project" value="TreeGrafter"/>
</dbReference>
<evidence type="ECO:0000256" key="8">
    <source>
        <dbReference type="ARBA" id="ARBA00022840"/>
    </source>
</evidence>
<evidence type="ECO:0000259" key="13">
    <source>
        <dbReference type="Pfam" id="PF00294"/>
    </source>
</evidence>
<dbReference type="UniPathway" id="UPA00916">
    <property type="reaction ID" value="UER00889"/>
</dbReference>
<dbReference type="RefSeq" id="WP_119374873.1">
    <property type="nucleotide sequence ID" value="NZ_QWFX01000005.1"/>
</dbReference>
<dbReference type="PROSITE" id="PS00584">
    <property type="entry name" value="PFKB_KINASES_2"/>
    <property type="match status" value="1"/>
</dbReference>
<evidence type="ECO:0000256" key="11">
    <source>
        <dbReference type="ARBA" id="ARBA00023277"/>
    </source>
</evidence>
<dbReference type="EMBL" id="QWFX01000005">
    <property type="protein sequence ID" value="RIJ32793.1"/>
    <property type="molecule type" value="Genomic_DNA"/>
</dbReference>
<sequence>MSAPRIITVGSVNLDLVAACETLPRPGETVTGATFAQYPGGKGANQALAARRLGADVSMLARVGKDPNAELALALLRKDGVDLSRIVEDEAAQTGVALIGVDASGENFIIVASGANAELDARDVEGAGPADAVLCQLEVPISAVIAASQIASKLFALNLAPAMPVPAGLLETADLLIVNEVEADFYGDALFRGDGLVAKTLGRDGSVLYRAGKEVAHMPVYAVPVVDTTGAGDTFCGALAVALAEGMEEGAALRFASGAAALAVTKEGAQPSLPWRSEVEAFLADKA</sequence>
<evidence type="ECO:0000256" key="3">
    <source>
        <dbReference type="ARBA" id="ARBA00016943"/>
    </source>
</evidence>
<feature type="domain" description="Carbohydrate kinase PfkB" evidence="13">
    <location>
        <begin position="5"/>
        <end position="275"/>
    </location>
</feature>
<comment type="subcellular location">
    <subcellularLocation>
        <location evidence="12">Cytoplasm</location>
    </subcellularLocation>
</comment>
<dbReference type="GO" id="GO:0019303">
    <property type="term" value="P:D-ribose catabolic process"/>
    <property type="evidence" value="ECO:0007669"/>
    <property type="project" value="UniProtKB-UniRule"/>
</dbReference>
<name>A0A399RR16_9PROT</name>
<feature type="binding site" evidence="12">
    <location>
        <begin position="200"/>
        <end position="205"/>
    </location>
    <ligand>
        <name>ATP</name>
        <dbReference type="ChEBI" id="CHEBI:30616"/>
    </ligand>
</feature>
<evidence type="ECO:0000256" key="1">
    <source>
        <dbReference type="ARBA" id="ARBA00005380"/>
    </source>
</evidence>
<keyword evidence="15" id="KW-1185">Reference proteome</keyword>
<reference evidence="14 15" key="1">
    <citation type="submission" date="2018-08" db="EMBL/GenBank/DDBJ databases">
        <title>Henriciella mobilis sp. nov., isolated from seawater.</title>
        <authorList>
            <person name="Cheng H."/>
            <person name="Wu Y.-H."/>
            <person name="Xu X.-W."/>
            <person name="Guo L.-L."/>
        </authorList>
    </citation>
    <scope>NUCLEOTIDE SEQUENCE [LARGE SCALE GENOMIC DNA]</scope>
    <source>
        <strain evidence="14 15">JN25</strain>
    </source>
</reference>
<dbReference type="GO" id="GO:0046872">
    <property type="term" value="F:metal ion binding"/>
    <property type="evidence" value="ECO:0007669"/>
    <property type="project" value="UniProtKB-KW"/>
</dbReference>
<dbReference type="HAMAP" id="MF_01987">
    <property type="entry name" value="Ribokinase"/>
    <property type="match status" value="1"/>
</dbReference>
<evidence type="ECO:0000313" key="15">
    <source>
        <dbReference type="Proteomes" id="UP000266385"/>
    </source>
</evidence>
<comment type="caution">
    <text evidence="12">Lacks conserved residue(s) required for the propagation of feature annotation.</text>
</comment>
<comment type="similarity">
    <text evidence="1">Belongs to the carbohydrate kinase pfkB family.</text>
</comment>
<comment type="caution">
    <text evidence="14">The sequence shown here is derived from an EMBL/GenBank/DDBJ whole genome shotgun (WGS) entry which is preliminary data.</text>
</comment>
<keyword evidence="6 12" id="KW-0547">Nucleotide-binding</keyword>
<proteinExistence type="inferred from homology"/>
<evidence type="ECO:0000256" key="7">
    <source>
        <dbReference type="ARBA" id="ARBA00022777"/>
    </source>
</evidence>
<dbReference type="CDD" id="cd01174">
    <property type="entry name" value="ribokinase"/>
    <property type="match status" value="1"/>
</dbReference>
<dbReference type="EC" id="2.7.1.15" evidence="2 12"/>
<dbReference type="Gene3D" id="3.40.1190.20">
    <property type="match status" value="1"/>
</dbReference>
<feature type="binding site" evidence="12">
    <location>
        <position position="229"/>
    </location>
    <ligand>
        <name>K(+)</name>
        <dbReference type="ChEBI" id="CHEBI:29103"/>
    </ligand>
</feature>
<keyword evidence="12" id="KW-0963">Cytoplasm</keyword>
<dbReference type="PANTHER" id="PTHR10584:SF166">
    <property type="entry name" value="RIBOKINASE"/>
    <property type="match status" value="1"/>
</dbReference>
<comment type="catalytic activity">
    <reaction evidence="12">
        <text>D-ribose + ATP = D-ribose 5-phosphate + ADP + H(+)</text>
        <dbReference type="Rhea" id="RHEA:13697"/>
        <dbReference type="ChEBI" id="CHEBI:15378"/>
        <dbReference type="ChEBI" id="CHEBI:30616"/>
        <dbReference type="ChEBI" id="CHEBI:47013"/>
        <dbReference type="ChEBI" id="CHEBI:78346"/>
        <dbReference type="ChEBI" id="CHEBI:456216"/>
        <dbReference type="EC" id="2.7.1.15"/>
    </reaction>
</comment>
<evidence type="ECO:0000256" key="10">
    <source>
        <dbReference type="ARBA" id="ARBA00022958"/>
    </source>
</evidence>
<dbReference type="GO" id="GO:0005524">
    <property type="term" value="F:ATP binding"/>
    <property type="evidence" value="ECO:0007669"/>
    <property type="project" value="UniProtKB-UniRule"/>
</dbReference>
<feature type="binding site" evidence="12">
    <location>
        <begin position="13"/>
        <end position="15"/>
    </location>
    <ligand>
        <name>substrate</name>
    </ligand>
</feature>
<comment type="similarity">
    <text evidence="12">Belongs to the carbohydrate kinase PfkB family. Ribokinase subfamily.</text>
</comment>
<dbReference type="Pfam" id="PF00294">
    <property type="entry name" value="PfkB"/>
    <property type="match status" value="1"/>
</dbReference>
<keyword evidence="9 12" id="KW-0460">Magnesium</keyword>
<dbReference type="SUPFAM" id="SSF53613">
    <property type="entry name" value="Ribokinase-like"/>
    <property type="match status" value="1"/>
</dbReference>
<feature type="binding site" evidence="12">
    <location>
        <position position="266"/>
    </location>
    <ligand>
        <name>K(+)</name>
        <dbReference type="ChEBI" id="CHEBI:29103"/>
    </ligand>
</feature>
<keyword evidence="11 12" id="KW-0119">Carbohydrate metabolism</keyword>
<keyword evidence="10 12" id="KW-0630">Potassium</keyword>
<comment type="subunit">
    <text evidence="12">Homodimer.</text>
</comment>